<keyword evidence="2 6" id="KW-0812">Transmembrane</keyword>
<feature type="transmembrane region" description="Helical" evidence="6">
    <location>
        <begin position="47"/>
        <end position="65"/>
    </location>
</feature>
<gene>
    <name evidence="7" type="ORF">X975_16596</name>
</gene>
<feature type="compositionally biased region" description="Basic residues" evidence="5">
    <location>
        <begin position="16"/>
        <end position="29"/>
    </location>
</feature>
<dbReference type="AlphaFoldDB" id="A0A087SWD8"/>
<evidence type="ECO:0000256" key="4">
    <source>
        <dbReference type="ARBA" id="ARBA00023136"/>
    </source>
</evidence>
<feature type="transmembrane region" description="Helical" evidence="6">
    <location>
        <begin position="149"/>
        <end position="168"/>
    </location>
</feature>
<sequence>MSDRETATHGDDSIKQKRTRKPSAMQRIRKRVANRDPMEVLVFERKLLVAATAGIVLAFILWTVSVSTDFWFHVSSPEDSPIYINRTNTFFLRSHSGLWTICKLVYLNGSLAGAPTRTCHNHRLFPTEEFLQKNPEVDRTILDYTRTESAFAIISFCLMLMGFGFSLYTFKEPRYMFKRLAGGVHFISAGAILVVIEVVVNSVQYEEQFLTDRHPKGAIWSYGYSFIIAWITFVVLVISGLTFMICSRKKKGDRASGLPGVDDEPHILGRM</sequence>
<feature type="transmembrane region" description="Helical" evidence="6">
    <location>
        <begin position="220"/>
        <end position="246"/>
    </location>
</feature>
<evidence type="ECO:0000313" key="8">
    <source>
        <dbReference type="Proteomes" id="UP000054359"/>
    </source>
</evidence>
<proteinExistence type="predicted"/>
<dbReference type="EMBL" id="KK112250">
    <property type="protein sequence ID" value="KFM57177.1"/>
    <property type="molecule type" value="Genomic_DNA"/>
</dbReference>
<evidence type="ECO:0000313" key="7">
    <source>
        <dbReference type="EMBL" id="KFM57177.1"/>
    </source>
</evidence>
<evidence type="ECO:0000256" key="1">
    <source>
        <dbReference type="ARBA" id="ARBA00004141"/>
    </source>
</evidence>
<dbReference type="Pfam" id="PF13903">
    <property type="entry name" value="Claudin_2"/>
    <property type="match status" value="1"/>
</dbReference>
<name>A0A087SWD8_STEMI</name>
<keyword evidence="4 6" id="KW-0472">Membrane</keyword>
<dbReference type="OMA" id="FYHHRYM"/>
<evidence type="ECO:0000256" key="5">
    <source>
        <dbReference type="SAM" id="MobiDB-lite"/>
    </source>
</evidence>
<dbReference type="InterPro" id="IPR004031">
    <property type="entry name" value="PMP22/EMP/MP20/Claudin"/>
</dbReference>
<reference evidence="7 8" key="1">
    <citation type="submission" date="2013-11" db="EMBL/GenBank/DDBJ databases">
        <title>Genome sequencing of Stegodyphus mimosarum.</title>
        <authorList>
            <person name="Bechsgaard J."/>
        </authorList>
    </citation>
    <scope>NUCLEOTIDE SEQUENCE [LARGE SCALE GENOMIC DNA]</scope>
</reference>
<protein>
    <submittedName>
        <fullName evidence="7">Voltage-dependent calcium channel gamma-8 subunit</fullName>
    </submittedName>
</protein>
<dbReference type="GO" id="GO:0005886">
    <property type="term" value="C:plasma membrane"/>
    <property type="evidence" value="ECO:0007669"/>
    <property type="project" value="TreeGrafter"/>
</dbReference>
<dbReference type="PANTHER" id="PTHR10671">
    <property type="entry name" value="EPITHELIAL MEMBRANE PROTEIN-RELATED"/>
    <property type="match status" value="1"/>
</dbReference>
<evidence type="ECO:0000256" key="2">
    <source>
        <dbReference type="ARBA" id="ARBA00022692"/>
    </source>
</evidence>
<dbReference type="PANTHER" id="PTHR10671:SF82">
    <property type="entry name" value="GH19567P"/>
    <property type="match status" value="1"/>
</dbReference>
<dbReference type="InterPro" id="IPR050579">
    <property type="entry name" value="PMP-22/EMP/MP20-like"/>
</dbReference>
<dbReference type="Gene3D" id="1.20.140.150">
    <property type="match status" value="1"/>
</dbReference>
<evidence type="ECO:0000256" key="6">
    <source>
        <dbReference type="SAM" id="Phobius"/>
    </source>
</evidence>
<dbReference type="Proteomes" id="UP000054359">
    <property type="component" value="Unassembled WGS sequence"/>
</dbReference>
<comment type="subcellular location">
    <subcellularLocation>
        <location evidence="1">Membrane</location>
        <topology evidence="1">Multi-pass membrane protein</topology>
    </subcellularLocation>
</comment>
<feature type="compositionally biased region" description="Basic and acidic residues" evidence="5">
    <location>
        <begin position="1"/>
        <end position="15"/>
    </location>
</feature>
<evidence type="ECO:0000256" key="3">
    <source>
        <dbReference type="ARBA" id="ARBA00022989"/>
    </source>
</evidence>
<accession>A0A087SWD8</accession>
<keyword evidence="8" id="KW-1185">Reference proteome</keyword>
<dbReference type="OrthoDB" id="5917530at2759"/>
<keyword evidence="3 6" id="KW-1133">Transmembrane helix</keyword>
<organism evidence="7 8">
    <name type="scientific">Stegodyphus mimosarum</name>
    <name type="common">African social velvet spider</name>
    <dbReference type="NCBI Taxonomy" id="407821"/>
    <lineage>
        <taxon>Eukaryota</taxon>
        <taxon>Metazoa</taxon>
        <taxon>Ecdysozoa</taxon>
        <taxon>Arthropoda</taxon>
        <taxon>Chelicerata</taxon>
        <taxon>Arachnida</taxon>
        <taxon>Araneae</taxon>
        <taxon>Araneomorphae</taxon>
        <taxon>Entelegynae</taxon>
        <taxon>Eresoidea</taxon>
        <taxon>Eresidae</taxon>
        <taxon>Stegodyphus</taxon>
    </lineage>
</organism>
<feature type="region of interest" description="Disordered" evidence="5">
    <location>
        <begin position="1"/>
        <end position="29"/>
    </location>
</feature>
<feature type="transmembrane region" description="Helical" evidence="6">
    <location>
        <begin position="180"/>
        <end position="200"/>
    </location>
</feature>
<feature type="non-terminal residue" evidence="7">
    <location>
        <position position="271"/>
    </location>
</feature>